<organism evidence="14 15">
    <name type="scientific">Caenorhabditis angaria</name>
    <dbReference type="NCBI Taxonomy" id="860376"/>
    <lineage>
        <taxon>Eukaryota</taxon>
        <taxon>Metazoa</taxon>
        <taxon>Ecdysozoa</taxon>
        <taxon>Nematoda</taxon>
        <taxon>Chromadorea</taxon>
        <taxon>Rhabditida</taxon>
        <taxon>Rhabditina</taxon>
        <taxon>Rhabditomorpha</taxon>
        <taxon>Rhabditoidea</taxon>
        <taxon>Rhabditidae</taxon>
        <taxon>Peloderinae</taxon>
        <taxon>Caenorhabditis</taxon>
    </lineage>
</organism>
<feature type="short sequence motif" description="Cysteine switch" evidence="10">
    <location>
        <begin position="115"/>
        <end position="122"/>
    </location>
</feature>
<dbReference type="SUPFAM" id="SSF55486">
    <property type="entry name" value="Metalloproteases ('zincins'), catalytic domain"/>
    <property type="match status" value="1"/>
</dbReference>
<comment type="similarity">
    <text evidence="1">Belongs to the peptidase M10A family.</text>
</comment>
<dbReference type="InterPro" id="IPR021190">
    <property type="entry name" value="Pept_M10A"/>
</dbReference>
<dbReference type="InterPro" id="IPR036365">
    <property type="entry name" value="PGBD-like_sf"/>
</dbReference>
<dbReference type="GO" id="GO:0006508">
    <property type="term" value="P:proteolysis"/>
    <property type="evidence" value="ECO:0007669"/>
    <property type="project" value="UniProtKB-KW"/>
</dbReference>
<comment type="caution">
    <text evidence="14">The sequence shown here is derived from an EMBL/GenBank/DDBJ whole genome shotgun (WGS) entry which is preliminary data.</text>
</comment>
<comment type="cofactor">
    <cofactor evidence="9">
        <name>Ca(2+)</name>
        <dbReference type="ChEBI" id="CHEBI:29108"/>
    </cofactor>
    <text evidence="9">Can bind about 5 Ca(2+) ions per subunit.</text>
</comment>
<feature type="region of interest" description="Disordered" evidence="11">
    <location>
        <begin position="118"/>
        <end position="138"/>
    </location>
</feature>
<evidence type="ECO:0000256" key="11">
    <source>
        <dbReference type="SAM" id="MobiDB-lite"/>
    </source>
</evidence>
<dbReference type="GO" id="GO:0031012">
    <property type="term" value="C:extracellular matrix"/>
    <property type="evidence" value="ECO:0007669"/>
    <property type="project" value="InterPro"/>
</dbReference>
<evidence type="ECO:0000256" key="1">
    <source>
        <dbReference type="ARBA" id="ARBA00010370"/>
    </source>
</evidence>
<feature type="binding site" evidence="9">
    <location>
        <position position="239"/>
    </location>
    <ligand>
        <name>Zn(2+)</name>
        <dbReference type="ChEBI" id="CHEBI:29105"/>
        <label>1</label>
    </ligand>
</feature>
<feature type="binding site" evidence="9">
    <location>
        <position position="168"/>
    </location>
    <ligand>
        <name>Ca(2+)</name>
        <dbReference type="ChEBI" id="CHEBI:29108"/>
        <label>1</label>
    </ligand>
</feature>
<evidence type="ECO:0000313" key="14">
    <source>
        <dbReference type="EMBL" id="CAI5446498.1"/>
    </source>
</evidence>
<feature type="binding site" evidence="9">
    <location>
        <position position="252"/>
    </location>
    <ligand>
        <name>Ca(2+)</name>
        <dbReference type="ChEBI" id="CHEBI:29108"/>
        <label>2</label>
    </ligand>
</feature>
<feature type="binding site" evidence="9">
    <location>
        <position position="286"/>
    </location>
    <ligand>
        <name>Zn(2+)</name>
        <dbReference type="ChEBI" id="CHEBI:29105"/>
        <label>2</label>
        <note>catalytic</note>
    </ligand>
</feature>
<keyword evidence="4" id="KW-0732">Signal</keyword>
<keyword evidence="2" id="KW-0645">Protease</keyword>
<dbReference type="Pfam" id="PF00413">
    <property type="entry name" value="Peptidase_M10"/>
    <property type="match status" value="1"/>
</dbReference>
<dbReference type="AlphaFoldDB" id="A0A9P1N1J6"/>
<dbReference type="GO" id="GO:0005615">
    <property type="term" value="C:extracellular space"/>
    <property type="evidence" value="ECO:0007669"/>
    <property type="project" value="TreeGrafter"/>
</dbReference>
<evidence type="ECO:0000256" key="12">
    <source>
        <dbReference type="SAM" id="Phobius"/>
    </source>
</evidence>
<keyword evidence="9" id="KW-0106">Calcium</keyword>
<accession>A0A9P1N1J6</accession>
<feature type="binding site" evidence="9">
    <location>
        <position position="223"/>
    </location>
    <ligand>
        <name>Zn(2+)</name>
        <dbReference type="ChEBI" id="CHEBI:29105"/>
        <label>1</label>
    </ligand>
</feature>
<reference evidence="14" key="1">
    <citation type="submission" date="2022-11" db="EMBL/GenBank/DDBJ databases">
        <authorList>
            <person name="Kikuchi T."/>
        </authorList>
    </citation>
    <scope>NUCLEOTIDE SEQUENCE</scope>
    <source>
        <strain evidence="14">PS1010</strain>
    </source>
</reference>
<dbReference type="GO" id="GO:0008270">
    <property type="term" value="F:zinc ion binding"/>
    <property type="evidence" value="ECO:0007669"/>
    <property type="project" value="InterPro"/>
</dbReference>
<feature type="binding site" evidence="9">
    <location>
        <position position="300"/>
    </location>
    <ligand>
        <name>Zn(2+)</name>
        <dbReference type="ChEBI" id="CHEBI:29105"/>
        <label>2</label>
        <note>catalytic</note>
    </ligand>
</feature>
<feature type="compositionally biased region" description="Basic residues" evidence="11">
    <location>
        <begin position="124"/>
        <end position="138"/>
    </location>
</feature>
<gene>
    <name evidence="14" type="ORF">CAMP_LOCUS9135</name>
</gene>
<dbReference type="PANTHER" id="PTHR10201">
    <property type="entry name" value="MATRIX METALLOPROTEINASE"/>
    <property type="match status" value="1"/>
</dbReference>
<keyword evidence="12" id="KW-1133">Transmembrane helix</keyword>
<evidence type="ECO:0000256" key="6">
    <source>
        <dbReference type="ARBA" id="ARBA00022833"/>
    </source>
</evidence>
<feature type="binding site" evidence="9">
    <location>
        <position position="228"/>
    </location>
    <ligand>
        <name>Ca(2+)</name>
        <dbReference type="ChEBI" id="CHEBI:29108"/>
        <label>3</label>
    </ligand>
</feature>
<dbReference type="CDD" id="cd04278">
    <property type="entry name" value="ZnMc_MMP"/>
    <property type="match status" value="1"/>
</dbReference>
<feature type="transmembrane region" description="Helical" evidence="12">
    <location>
        <begin position="12"/>
        <end position="31"/>
    </location>
</feature>
<dbReference type="PANTHER" id="PTHR10201:SF291">
    <property type="entry name" value="MATRIX METALLOPROTEINASE 1, ISOFORM C-RELATED"/>
    <property type="match status" value="1"/>
</dbReference>
<feature type="binding site" evidence="9">
    <location>
        <position position="211"/>
    </location>
    <ligand>
        <name>Ca(2+)</name>
        <dbReference type="ChEBI" id="CHEBI:29108"/>
        <label>2</label>
    </ligand>
</feature>
<dbReference type="SUPFAM" id="SSF47090">
    <property type="entry name" value="PGBD-like"/>
    <property type="match status" value="1"/>
</dbReference>
<feature type="binding site" evidence="9">
    <location>
        <position position="256"/>
    </location>
    <ligand>
        <name>Ca(2+)</name>
        <dbReference type="ChEBI" id="CHEBI:29108"/>
        <label>3</label>
    </ligand>
</feature>
<proteinExistence type="inferred from homology"/>
<dbReference type="SMART" id="SM00235">
    <property type="entry name" value="ZnMc"/>
    <property type="match status" value="1"/>
</dbReference>
<dbReference type="GO" id="GO:0030198">
    <property type="term" value="P:extracellular matrix organization"/>
    <property type="evidence" value="ECO:0007669"/>
    <property type="project" value="TreeGrafter"/>
</dbReference>
<dbReference type="OrthoDB" id="7550572at2759"/>
<keyword evidence="12" id="KW-0812">Transmembrane</keyword>
<dbReference type="GO" id="GO:0004222">
    <property type="term" value="F:metalloendopeptidase activity"/>
    <property type="evidence" value="ECO:0007669"/>
    <property type="project" value="InterPro"/>
</dbReference>
<evidence type="ECO:0000256" key="10">
    <source>
        <dbReference type="PIRSR" id="PIRSR621190-5"/>
    </source>
</evidence>
<feature type="binding site" evidence="9">
    <location>
        <position position="292"/>
    </location>
    <ligand>
        <name>Zn(2+)</name>
        <dbReference type="ChEBI" id="CHEBI:29105"/>
        <label>2</label>
        <note>catalytic</note>
    </ligand>
</feature>
<keyword evidence="5" id="KW-0378">Hydrolase</keyword>
<keyword evidence="7" id="KW-0482">Metalloprotease</keyword>
<protein>
    <recommendedName>
        <fullName evidence="13">Peptidase metallopeptidase domain-containing protein</fullName>
    </recommendedName>
</protein>
<evidence type="ECO:0000256" key="4">
    <source>
        <dbReference type="ARBA" id="ARBA00022729"/>
    </source>
</evidence>
<keyword evidence="12" id="KW-0472">Membrane</keyword>
<feature type="binding site" evidence="9">
    <location>
        <position position="254"/>
    </location>
    <ligand>
        <name>Zn(2+)</name>
        <dbReference type="ChEBI" id="CHEBI:29105"/>
        <label>1</label>
    </ligand>
</feature>
<feature type="active site" evidence="8">
    <location>
        <position position="283"/>
    </location>
</feature>
<dbReference type="InterPro" id="IPR001818">
    <property type="entry name" value="Pept_M10_metallopeptidase"/>
</dbReference>
<evidence type="ECO:0000259" key="13">
    <source>
        <dbReference type="SMART" id="SM00235"/>
    </source>
</evidence>
<keyword evidence="15" id="KW-1185">Reference proteome</keyword>
<evidence type="ECO:0000256" key="5">
    <source>
        <dbReference type="ARBA" id="ARBA00022801"/>
    </source>
</evidence>
<evidence type="ECO:0000256" key="8">
    <source>
        <dbReference type="PIRSR" id="PIRSR621190-1"/>
    </source>
</evidence>
<dbReference type="InterPro" id="IPR033739">
    <property type="entry name" value="M10A_MMP"/>
</dbReference>
<dbReference type="Proteomes" id="UP001152747">
    <property type="component" value="Unassembled WGS sequence"/>
</dbReference>
<dbReference type="EMBL" id="CANHGI010000003">
    <property type="protein sequence ID" value="CAI5446498.1"/>
    <property type="molecule type" value="Genomic_DNA"/>
</dbReference>
<name>A0A9P1N1J6_9PELO</name>
<evidence type="ECO:0000313" key="15">
    <source>
        <dbReference type="Proteomes" id="UP001152747"/>
    </source>
</evidence>
<keyword evidence="3 9" id="KW-0479">Metal-binding</keyword>
<evidence type="ECO:0000256" key="7">
    <source>
        <dbReference type="ARBA" id="ARBA00023049"/>
    </source>
</evidence>
<feature type="domain" description="Peptidase metallopeptidase" evidence="13">
    <location>
        <begin position="147"/>
        <end position="328"/>
    </location>
</feature>
<dbReference type="InterPro" id="IPR006026">
    <property type="entry name" value="Peptidase_Metallo"/>
</dbReference>
<dbReference type="InterPro" id="IPR024079">
    <property type="entry name" value="MetalloPept_cat_dom_sf"/>
</dbReference>
<evidence type="ECO:0000256" key="3">
    <source>
        <dbReference type="ARBA" id="ARBA00022723"/>
    </source>
</evidence>
<keyword evidence="6 9" id="KW-0862">Zinc</keyword>
<comment type="cofactor">
    <cofactor evidence="9">
        <name>Zn(2+)</name>
        <dbReference type="ChEBI" id="CHEBI:29105"/>
    </cofactor>
    <text evidence="9">Binds 2 Zn(2+) ions per subunit.</text>
</comment>
<dbReference type="GO" id="GO:0030574">
    <property type="term" value="P:collagen catabolic process"/>
    <property type="evidence" value="ECO:0007669"/>
    <property type="project" value="TreeGrafter"/>
</dbReference>
<evidence type="ECO:0000256" key="2">
    <source>
        <dbReference type="ARBA" id="ARBA00022670"/>
    </source>
</evidence>
<feature type="binding site" description="in inhibited form" evidence="9">
    <location>
        <position position="117"/>
    </location>
    <ligand>
        <name>Zn(2+)</name>
        <dbReference type="ChEBI" id="CHEBI:29105"/>
        <label>2</label>
        <note>catalytic</note>
    </ligand>
</feature>
<feature type="binding site" evidence="9">
    <location>
        <position position="282"/>
    </location>
    <ligand>
        <name>Zn(2+)</name>
        <dbReference type="ChEBI" id="CHEBI:29105"/>
        <label>2</label>
        <note>catalytic</note>
    </ligand>
</feature>
<feature type="binding site" evidence="9">
    <location>
        <position position="257"/>
    </location>
    <ligand>
        <name>Ca(2+)</name>
        <dbReference type="ChEBI" id="CHEBI:29108"/>
        <label>1</label>
    </ligand>
</feature>
<evidence type="ECO:0000256" key="9">
    <source>
        <dbReference type="PIRSR" id="PIRSR621190-2"/>
    </source>
</evidence>
<dbReference type="PRINTS" id="PR00138">
    <property type="entry name" value="MATRIXIN"/>
</dbReference>
<sequence>MTIKCQTTTTSYDYSSLIINNLFFYSFLIYLTSSIVSSAPISGGEDFEQNQQEHRRLKLHKDFQFIRSQLEEYGYLRAHPTLHEFRKALKHFQNVLGVEETAEIDEATVLAAKKPRCSHEDVMRHHHRNGGPSRSKRFSVSRQANWDSKHFSGNSLRLKWFISSYSNDMSREQTQKVVRKAFELWAHQSNIKSEKKVSLHFSEAASKEDADIDILWANGPHGDEYDFDASSRKTNVLAHTFFPAYEYPLNGDIHFDDNVDWYVDSNSGEQSGKVFFPYVLAHEIGHSLGLHHSGRKDSLMYPYYKNVPLDSISLSVDDRCGINWNYAGNSQFCLFVWLMSELVEYRQDLMNGEHNGASPITGYRPPAKQPTKVHRIPKCTSHNEFRKNAGVGLKKHLQMTEEESEKYVEVLCNFLAGLHMHRATKQYSPGQSVELEFAGVNKQVNTFVNKHQLKRSLRHAEKLRDENQPSIFDPEYFDDAFFDKFFQEYYPTSME</sequence>
<feature type="binding site" evidence="9">
    <location>
        <position position="221"/>
    </location>
    <ligand>
        <name>Zn(2+)</name>
        <dbReference type="ChEBI" id="CHEBI:29105"/>
        <label>1</label>
    </ligand>
</feature>
<dbReference type="Gene3D" id="3.40.390.10">
    <property type="entry name" value="Collagenase (Catalytic Domain)"/>
    <property type="match status" value="1"/>
</dbReference>